<feature type="domain" description="Erythromycin biosynthesis protein CIII-like C-terminal" evidence="7">
    <location>
        <begin position="303"/>
        <end position="387"/>
    </location>
</feature>
<feature type="domain" description="Glycosyltransferase family 28 N-terminal" evidence="6">
    <location>
        <begin position="9"/>
        <end position="136"/>
    </location>
</feature>
<keyword evidence="4 8" id="KW-0808">Transferase</keyword>
<dbReference type="AlphaFoldDB" id="A0A154M6N2"/>
<dbReference type="Pfam" id="PF06722">
    <property type="entry name" value="EryCIII-like_C"/>
    <property type="match status" value="1"/>
</dbReference>
<dbReference type="GO" id="GO:0008194">
    <property type="term" value="F:UDP-glycosyltransferase activity"/>
    <property type="evidence" value="ECO:0007669"/>
    <property type="project" value="InterPro"/>
</dbReference>
<organism evidence="8 10">
    <name type="scientific">Amycolatopsis regifaucium</name>
    <dbReference type="NCBI Taxonomy" id="546365"/>
    <lineage>
        <taxon>Bacteria</taxon>
        <taxon>Bacillati</taxon>
        <taxon>Actinomycetota</taxon>
        <taxon>Actinomycetes</taxon>
        <taxon>Pseudonocardiales</taxon>
        <taxon>Pseudonocardiaceae</taxon>
        <taxon>Amycolatopsis</taxon>
    </lineage>
</organism>
<sequence length="414" mass="43472">MNGGNVTRVLLATCGSRGDVEPLVALAVRLRELGAEARLAAPPDCADRLAEVGVPHVPVGASAREPVKNAAPPTREDMQRFMAETITTQFDRIPAAAEGCSAVVTSGLLAAAIGVRSVAEKLDIPYFYAFHCPSFVPSPHYPPPPPLGEPPAPEGTDIRALWERNNQSAFRRYGGPLNSRREAIGLPPVEDIFGFGYTDHPWLAADPVLAPLRPTDLDAVQTGAWIVPDERPLSAELEAFLAAGTPPVYLGFGSLRAPADAVRVAVDAIRAQGRRVILSRGWADLMLPDDREDCFETGEVNHQALFPRVAAVVHHGGAGTTHVATRAGAPQILLPQMADQPYYASRVAELGIGVAHDGPVPTFDSLTAALTTALAPETRARATAVAATAGTDGTTVAAELLLDAAGRAKASISA</sequence>
<dbReference type="FunFam" id="3.40.50.2000:FF:000009">
    <property type="entry name" value="Sterol 3-beta-glucosyltransferase UGT80A2"/>
    <property type="match status" value="1"/>
</dbReference>
<dbReference type="GO" id="GO:0033072">
    <property type="term" value="P:vancomycin biosynthetic process"/>
    <property type="evidence" value="ECO:0007669"/>
    <property type="project" value="UniProtKB-UniPathway"/>
</dbReference>
<evidence type="ECO:0000256" key="2">
    <source>
        <dbReference type="ARBA" id="ARBA00006962"/>
    </source>
</evidence>
<dbReference type="InterPro" id="IPR004276">
    <property type="entry name" value="GlycoTrans_28_N"/>
</dbReference>
<evidence type="ECO:0000256" key="1">
    <source>
        <dbReference type="ARBA" id="ARBA00004660"/>
    </source>
</evidence>
<dbReference type="CDD" id="cd03784">
    <property type="entry name" value="GT1_Gtf-like"/>
    <property type="match status" value="1"/>
</dbReference>
<dbReference type="EMBL" id="LOBU02000007">
    <property type="protein sequence ID" value="OKA09432.1"/>
    <property type="molecule type" value="Genomic_DNA"/>
</dbReference>
<evidence type="ECO:0000256" key="5">
    <source>
        <dbReference type="ARBA" id="ARBA00023194"/>
    </source>
</evidence>
<dbReference type="PANTHER" id="PTHR48050">
    <property type="entry name" value="STEROL 3-BETA-GLUCOSYLTRANSFERASE"/>
    <property type="match status" value="1"/>
</dbReference>
<keyword evidence="3" id="KW-0328">Glycosyltransferase</keyword>
<evidence type="ECO:0000313" key="10">
    <source>
        <dbReference type="Proteomes" id="UP000076321"/>
    </source>
</evidence>
<keyword evidence="11" id="KW-1185">Reference proteome</keyword>
<dbReference type="InterPro" id="IPR050426">
    <property type="entry name" value="Glycosyltransferase_28"/>
</dbReference>
<dbReference type="EMBL" id="LQCI01000050">
    <property type="protein sequence ID" value="KZB80196.1"/>
    <property type="molecule type" value="Genomic_DNA"/>
</dbReference>
<keyword evidence="5" id="KW-0045">Antibiotic biosynthesis</keyword>
<name>A0A154M6N2_9PSEU</name>
<evidence type="ECO:0000313" key="11">
    <source>
        <dbReference type="Proteomes" id="UP000186883"/>
    </source>
</evidence>
<dbReference type="PANTHER" id="PTHR48050:SF13">
    <property type="entry name" value="STEROL 3-BETA-GLUCOSYLTRANSFERASE UGT80A2"/>
    <property type="match status" value="1"/>
</dbReference>
<evidence type="ECO:0000256" key="4">
    <source>
        <dbReference type="ARBA" id="ARBA00022679"/>
    </source>
</evidence>
<gene>
    <name evidence="9" type="ORF">ATP06_0208150</name>
    <name evidence="8" type="ORF">AVL48_14400</name>
</gene>
<comment type="similarity">
    <text evidence="2">Belongs to the glycosyltransferase 28 family.</text>
</comment>
<dbReference type="SUPFAM" id="SSF53756">
    <property type="entry name" value="UDP-Glycosyltransferase/glycogen phosphorylase"/>
    <property type="match status" value="1"/>
</dbReference>
<evidence type="ECO:0000259" key="6">
    <source>
        <dbReference type="Pfam" id="PF03033"/>
    </source>
</evidence>
<dbReference type="RefSeq" id="WP_061981361.1">
    <property type="nucleotide sequence ID" value="NZ_FOPQ01000005.1"/>
</dbReference>
<accession>A0A154M6N2</accession>
<dbReference type="OrthoDB" id="3253247at2"/>
<dbReference type="FunFam" id="3.40.50.2000:FF:000292">
    <property type="entry name" value="Glycosyltransferase GtfE"/>
    <property type="match status" value="1"/>
</dbReference>
<proteinExistence type="inferred from homology"/>
<dbReference type="Pfam" id="PF03033">
    <property type="entry name" value="Glyco_transf_28"/>
    <property type="match status" value="1"/>
</dbReference>
<evidence type="ECO:0000313" key="8">
    <source>
        <dbReference type="EMBL" id="KZB80196.1"/>
    </source>
</evidence>
<dbReference type="GO" id="GO:0016758">
    <property type="term" value="F:hexosyltransferase activity"/>
    <property type="evidence" value="ECO:0007669"/>
    <property type="project" value="InterPro"/>
</dbReference>
<dbReference type="InterPro" id="IPR010610">
    <property type="entry name" value="EryCIII-like_C"/>
</dbReference>
<comment type="pathway">
    <text evidence="1">Antibiotic biosynthesis; vancomycin biosynthesis.</text>
</comment>
<reference evidence="8 10" key="1">
    <citation type="submission" date="2015-12" db="EMBL/GenBank/DDBJ databases">
        <title>Amycolatopsis regifaucium genome sequencing and assembly.</title>
        <authorList>
            <person name="Mayilraj S."/>
        </authorList>
    </citation>
    <scope>NUCLEOTIDE SEQUENCE [LARGE SCALE GENOMIC DNA]</scope>
    <source>
        <strain evidence="8 10">GY080</strain>
    </source>
</reference>
<dbReference type="Proteomes" id="UP000076321">
    <property type="component" value="Unassembled WGS sequence"/>
</dbReference>
<evidence type="ECO:0000259" key="7">
    <source>
        <dbReference type="Pfam" id="PF06722"/>
    </source>
</evidence>
<dbReference type="InterPro" id="IPR002213">
    <property type="entry name" value="UDP_glucos_trans"/>
</dbReference>
<evidence type="ECO:0000313" key="9">
    <source>
        <dbReference type="EMBL" id="OKA09432.1"/>
    </source>
</evidence>
<dbReference type="GO" id="GO:0005975">
    <property type="term" value="P:carbohydrate metabolic process"/>
    <property type="evidence" value="ECO:0007669"/>
    <property type="project" value="InterPro"/>
</dbReference>
<comment type="caution">
    <text evidence="8">The sequence shown here is derived from an EMBL/GenBank/DDBJ whole genome shotgun (WGS) entry which is preliminary data.</text>
</comment>
<evidence type="ECO:0000256" key="3">
    <source>
        <dbReference type="ARBA" id="ARBA00022676"/>
    </source>
</evidence>
<dbReference type="Gene3D" id="3.40.50.2000">
    <property type="entry name" value="Glycogen Phosphorylase B"/>
    <property type="match status" value="2"/>
</dbReference>
<reference evidence="9 11" key="2">
    <citation type="submission" date="2016-11" db="EMBL/GenBank/DDBJ databases">
        <title>Genome sequencing of Amycolatopsis regifaucium.</title>
        <authorList>
            <person name="Mayilraj S."/>
            <person name="Kaur N."/>
        </authorList>
    </citation>
    <scope>NUCLEOTIDE SEQUENCE [LARGE SCALE GENOMIC DNA]</scope>
    <source>
        <strain evidence="9 11">GY080</strain>
    </source>
</reference>
<dbReference type="UniPathway" id="UPA00162"/>
<protein>
    <submittedName>
        <fullName evidence="8">Glycosyl transferase</fullName>
    </submittedName>
</protein>
<dbReference type="Proteomes" id="UP000186883">
    <property type="component" value="Unassembled WGS sequence"/>
</dbReference>